<dbReference type="RefSeq" id="WP_078736891.1">
    <property type="nucleotide sequence ID" value="NZ_FUXE01000008.1"/>
</dbReference>
<evidence type="ECO:0000313" key="2">
    <source>
        <dbReference type="EMBL" id="SJZ72546.1"/>
    </source>
</evidence>
<feature type="chain" id="PRO_5013182398" evidence="1">
    <location>
        <begin position="24"/>
        <end position="288"/>
    </location>
</feature>
<accession>A0A1T4N0A9</accession>
<feature type="signal peptide" evidence="1">
    <location>
        <begin position="1"/>
        <end position="23"/>
    </location>
</feature>
<protein>
    <submittedName>
        <fullName evidence="2">Uncharacterized protein</fullName>
    </submittedName>
</protein>
<dbReference type="AlphaFoldDB" id="A0A1T4N0A9"/>
<name>A0A1T4N0A9_9PORP</name>
<proteinExistence type="predicted"/>
<dbReference type="OrthoDB" id="1012285at2"/>
<dbReference type="Proteomes" id="UP000190121">
    <property type="component" value="Unassembled WGS sequence"/>
</dbReference>
<dbReference type="STRING" id="29524.SAMN02745171_00962"/>
<organism evidence="2 3">
    <name type="scientific">Porphyromonas circumdentaria</name>
    <dbReference type="NCBI Taxonomy" id="29524"/>
    <lineage>
        <taxon>Bacteria</taxon>
        <taxon>Pseudomonadati</taxon>
        <taxon>Bacteroidota</taxon>
        <taxon>Bacteroidia</taxon>
        <taxon>Bacteroidales</taxon>
        <taxon>Porphyromonadaceae</taxon>
        <taxon>Porphyromonas</taxon>
    </lineage>
</organism>
<evidence type="ECO:0000313" key="3">
    <source>
        <dbReference type="Proteomes" id="UP000190121"/>
    </source>
</evidence>
<gene>
    <name evidence="2" type="ORF">SAMN02745171_00962</name>
</gene>
<dbReference type="EMBL" id="FUXE01000008">
    <property type="protein sequence ID" value="SJZ72546.1"/>
    <property type="molecule type" value="Genomic_DNA"/>
</dbReference>
<evidence type="ECO:0000256" key="1">
    <source>
        <dbReference type="SAM" id="SignalP"/>
    </source>
</evidence>
<sequence>MRHSIIKLYSILLLFIASFTTYAQNLPLTSTYNATSLGIGGVILSDEYLTPLRYGGTIYNLRTEQEKSLTCSFPSLLHLDASISYASTLNPAYTAKMDFVRGELQAEGLYIWALPYGIKLAAGPGLRLTLGGRLHSRNGNNPGTLDAKSDLTIGAILAYRLPFEQWPIAIRLHTSYGVLGLSNHLEYGASYYEQEFVRNGIIRAFHLTHPFNQNYLSTRFSLDIPLWEICTLHLGYQWSFDRSSLKHRIRSMQGHIGFIGFSIEQLSFWGRRAMHSDTHKTLLFDTFH</sequence>
<keyword evidence="3" id="KW-1185">Reference proteome</keyword>
<keyword evidence="1" id="KW-0732">Signal</keyword>
<reference evidence="3" key="1">
    <citation type="submission" date="2017-02" db="EMBL/GenBank/DDBJ databases">
        <authorList>
            <person name="Varghese N."/>
            <person name="Submissions S."/>
        </authorList>
    </citation>
    <scope>NUCLEOTIDE SEQUENCE [LARGE SCALE GENOMIC DNA]</scope>
    <source>
        <strain evidence="3">ATCC 51356</strain>
    </source>
</reference>